<name>A0A2T4UDC0_9ACTN</name>
<dbReference type="Proteomes" id="UP000240739">
    <property type="component" value="Unassembled WGS sequence"/>
</dbReference>
<proteinExistence type="predicted"/>
<reference evidence="2 3" key="1">
    <citation type="submission" date="2018-03" db="EMBL/GenBank/DDBJ databases">
        <title>Aquarubrobacter algicola gen. nov., sp. nov., a novel actinobacterium isolated from shallow eutrophic lake during the end of cyanobacterial harmful algal blooms.</title>
        <authorList>
            <person name="Chun S.J."/>
        </authorList>
    </citation>
    <scope>NUCLEOTIDE SEQUENCE [LARGE SCALE GENOMIC DNA]</scope>
    <source>
        <strain evidence="2 3">Seoho-28</strain>
    </source>
</reference>
<dbReference type="RefSeq" id="WP_107570549.1">
    <property type="nucleotide sequence ID" value="NZ_PYYB01000003.1"/>
</dbReference>
<dbReference type="OrthoDB" id="5242559at2"/>
<sequence length="398" mass="40988">MQHATRGLLAATLTAVALAAPAVSLAAPTVTVRIEGASATLLEQTTVTLDGRPTPAPGNCPANTVAAAIEKATAGNWDRQAFTSTILGESHTFTQNDYWGEWLNEKYGGGACSDVVAEGDRVVMMADVSGSSFEPTVFPLTLTGAPARVSPGTPFTVQVDKYTAPTGSPGEGVKAPAGGATIRGAGVTTAADGKATVTLTQRGETTLKASLPGTQTGGLVIDSRSPAVTVCVTDGADGFCGTTKPGQPPAPQPTTLPAPCQTLGDDGLCGTKDTRAPGGSIASVTEQQRFARGKGPRTLAGRATDAQGIAKVQLRLTRTNGRTCQRFDGARERLVTTKKCGAANATFFDAGTSADWSYLLPSALPKGRYVLDVRTTDSTGNVDRTLQRGRNRVVFFVS</sequence>
<keyword evidence="1" id="KW-0732">Signal</keyword>
<gene>
    <name evidence="2" type="ORF">C7Y72_17805</name>
</gene>
<evidence type="ECO:0000256" key="1">
    <source>
        <dbReference type="SAM" id="SignalP"/>
    </source>
</evidence>
<organism evidence="2 3">
    <name type="scientific">Paraconexibacter algicola</name>
    <dbReference type="NCBI Taxonomy" id="2133960"/>
    <lineage>
        <taxon>Bacteria</taxon>
        <taxon>Bacillati</taxon>
        <taxon>Actinomycetota</taxon>
        <taxon>Thermoleophilia</taxon>
        <taxon>Solirubrobacterales</taxon>
        <taxon>Paraconexibacteraceae</taxon>
        <taxon>Paraconexibacter</taxon>
    </lineage>
</organism>
<keyword evidence="3" id="KW-1185">Reference proteome</keyword>
<feature type="chain" id="PRO_5016373514" evidence="1">
    <location>
        <begin position="27"/>
        <end position="398"/>
    </location>
</feature>
<dbReference type="EMBL" id="PYYB01000003">
    <property type="protein sequence ID" value="PTL55506.1"/>
    <property type="molecule type" value="Genomic_DNA"/>
</dbReference>
<evidence type="ECO:0000313" key="3">
    <source>
        <dbReference type="Proteomes" id="UP000240739"/>
    </source>
</evidence>
<accession>A0A2T4UDC0</accession>
<dbReference type="AlphaFoldDB" id="A0A2T4UDC0"/>
<feature type="signal peptide" evidence="1">
    <location>
        <begin position="1"/>
        <end position="26"/>
    </location>
</feature>
<comment type="caution">
    <text evidence="2">The sequence shown here is derived from an EMBL/GenBank/DDBJ whole genome shotgun (WGS) entry which is preliminary data.</text>
</comment>
<protein>
    <submittedName>
        <fullName evidence="2">Uncharacterized protein</fullName>
    </submittedName>
</protein>
<evidence type="ECO:0000313" key="2">
    <source>
        <dbReference type="EMBL" id="PTL55506.1"/>
    </source>
</evidence>